<evidence type="ECO:0000259" key="1">
    <source>
        <dbReference type="PROSITE" id="PS50801"/>
    </source>
</evidence>
<dbReference type="PROSITE" id="PS50801">
    <property type="entry name" value="STAS"/>
    <property type="match status" value="1"/>
</dbReference>
<gene>
    <name evidence="2" type="ORF">Dsi01nite_096630</name>
</gene>
<organism evidence="2 3">
    <name type="scientific">Dactylosporangium siamense</name>
    <dbReference type="NCBI Taxonomy" id="685454"/>
    <lineage>
        <taxon>Bacteria</taxon>
        <taxon>Bacillati</taxon>
        <taxon>Actinomycetota</taxon>
        <taxon>Actinomycetes</taxon>
        <taxon>Micromonosporales</taxon>
        <taxon>Micromonosporaceae</taxon>
        <taxon>Dactylosporangium</taxon>
    </lineage>
</organism>
<evidence type="ECO:0000313" key="3">
    <source>
        <dbReference type="Proteomes" id="UP000660611"/>
    </source>
</evidence>
<dbReference type="EMBL" id="BONQ01000157">
    <property type="protein sequence ID" value="GIG51622.1"/>
    <property type="molecule type" value="Genomic_DNA"/>
</dbReference>
<name>A0A919PWL1_9ACTN</name>
<dbReference type="Proteomes" id="UP000660611">
    <property type="component" value="Unassembled WGS sequence"/>
</dbReference>
<proteinExistence type="predicted"/>
<dbReference type="Pfam" id="PF01740">
    <property type="entry name" value="STAS"/>
    <property type="match status" value="1"/>
</dbReference>
<dbReference type="Gene3D" id="3.30.750.24">
    <property type="entry name" value="STAS domain"/>
    <property type="match status" value="1"/>
</dbReference>
<comment type="caution">
    <text evidence="2">The sequence shown here is derived from an EMBL/GenBank/DDBJ whole genome shotgun (WGS) entry which is preliminary data.</text>
</comment>
<reference evidence="2" key="1">
    <citation type="submission" date="2021-01" db="EMBL/GenBank/DDBJ databases">
        <title>Whole genome shotgun sequence of Dactylosporangium siamense NBRC 106093.</title>
        <authorList>
            <person name="Komaki H."/>
            <person name="Tamura T."/>
        </authorList>
    </citation>
    <scope>NUCLEOTIDE SEQUENCE</scope>
    <source>
        <strain evidence="2">NBRC 106093</strain>
    </source>
</reference>
<evidence type="ECO:0000313" key="2">
    <source>
        <dbReference type="EMBL" id="GIG51622.1"/>
    </source>
</evidence>
<dbReference type="AlphaFoldDB" id="A0A919PWL1"/>
<sequence length="142" mass="14928">MSSYQVQHSLIREAHSSQEPELGLTTLSTGPLTEVEAVGIVDYGSASTLTRLVDRLLAEYAPRWLVLDLAGVCLLDAAGITTLLRLRDGCAAQGSRLILRNPSPRTCKVLDITNTAGQFDIRTVSASVPASSSDGACASTGP</sequence>
<dbReference type="InterPro" id="IPR036513">
    <property type="entry name" value="STAS_dom_sf"/>
</dbReference>
<dbReference type="InterPro" id="IPR002645">
    <property type="entry name" value="STAS_dom"/>
</dbReference>
<dbReference type="SUPFAM" id="SSF52091">
    <property type="entry name" value="SpoIIaa-like"/>
    <property type="match status" value="1"/>
</dbReference>
<protein>
    <recommendedName>
        <fullName evidence="1">STAS domain-containing protein</fullName>
    </recommendedName>
</protein>
<feature type="domain" description="STAS" evidence="1">
    <location>
        <begin position="39"/>
        <end position="135"/>
    </location>
</feature>
<dbReference type="CDD" id="cd07043">
    <property type="entry name" value="STAS_anti-anti-sigma_factors"/>
    <property type="match status" value="1"/>
</dbReference>
<accession>A0A919PWL1</accession>
<dbReference type="RefSeq" id="WP_203853228.1">
    <property type="nucleotide sequence ID" value="NZ_BAAAVW010000025.1"/>
</dbReference>
<keyword evidence="3" id="KW-1185">Reference proteome</keyword>